<dbReference type="AlphaFoldDB" id="A0A0V0QCQ5"/>
<proteinExistence type="predicted"/>
<dbReference type="SUPFAM" id="SSF81324">
    <property type="entry name" value="Voltage-gated potassium channels"/>
    <property type="match status" value="1"/>
</dbReference>
<comment type="caution">
    <text evidence="15">The sequence shown here is derived from an EMBL/GenBank/DDBJ whole genome shotgun (WGS) entry which is preliminary data.</text>
</comment>
<feature type="region of interest" description="Disordered" evidence="12">
    <location>
        <begin position="1"/>
        <end position="52"/>
    </location>
</feature>
<feature type="domain" description="RCK N-terminal" evidence="14">
    <location>
        <begin position="285"/>
        <end position="423"/>
    </location>
</feature>
<dbReference type="OrthoDB" id="10035564at2759"/>
<dbReference type="InterPro" id="IPR003929">
    <property type="entry name" value="K_chnl_BK_asu"/>
</dbReference>
<dbReference type="InterPro" id="IPR003148">
    <property type="entry name" value="RCK_N"/>
</dbReference>
<keyword evidence="9 13" id="KW-0472">Membrane</keyword>
<sequence length="1000" mass="115823">MGCQSSKQIQQKNSEKSSNLSLKLVSQKKECIKSQKQSPSSNQSKSTVDFKPQDESMITKIIKKKKIGMDQLNAKSAQKQQLGLQFGKKLINNKFSSPDILSPKVLQTLEKNMIQYYNLQGDNMNNSPNINIKDSLIREKSQSQKKQKRVKYTELLENLQLKKFQIKQEYDLFISPRNQQEQSEKISNFLQNLSKLMHPTLQSGQFIEFKLSESVLTFDEALYFITVTCSTVGYGDYAPQNELSQFIILIMIIIIIFIVTKTTSDFNDLTKNTSEFKLPYKVQKKQHIFLIGKINHQNLLKFAKEFYHPDNDANNQTPILIMSTNEPSDEMKFLMKSPFFQNKIHYIVGNPLRAADLKLAKLNSNKVFIIANQFSQCFEQDDVFSILATQLIKEQFPKTKIYTQLGCPENMNWSFWIGWEKVMCTNQIKMGLISSNSFIPGFSTMVSNLIMSFSEQNHSVTDYSPWKLEYIHGMNHEFYLLKFKHDKNKFYIGKQFKQVCGEIFQKSGILLIGLKVKNMGLSQNGIDYYDTLFNPLDHAIQQGDVGLILAKDVKQCYSIFSSPGSVQFNEFIEKKQDYEAQYDEQTPFQEINAQSYNQQIHNESICQLEYQVYNMQNEDVKGKISGHILVFGQLEYLDSLIFELRNTSDRHICYISRNPPKEDWENITRKYKRIFYFTCQYFNISELEKTGIQDAFSCIVLGGLDNSDFQDSRILPLTNIIEENYSHVNFTVEMTNENNVKYLVSKNRQFEDHQSKSNYLHPLYASSNLFYSASLDYLMGKVYHIESVPEIILKLVSPQSVVNHSSIKENNEIGVIQIPQEFANRATYQQVFHYFINKEIPVIPIAIYRAPHVLDNQFSFIYTNPSPQAPILKGDILIVIGDFNGRSQQSEEFLNQSVSVSRDGGMHSLYQQQKASYINRIKPDLSNINEISEEVVAANQKFNIQDQNMLEECLFNIGVSKEKHQELMTLNQELADLLKYTSQMKQKFLDGDVEEENYEF</sequence>
<evidence type="ECO:0000256" key="13">
    <source>
        <dbReference type="SAM" id="Phobius"/>
    </source>
</evidence>
<evidence type="ECO:0000313" key="16">
    <source>
        <dbReference type="Proteomes" id="UP000054937"/>
    </source>
</evidence>
<dbReference type="EMBL" id="LDAU01000202">
    <property type="protein sequence ID" value="KRW99911.1"/>
    <property type="molecule type" value="Genomic_DNA"/>
</dbReference>
<evidence type="ECO:0000256" key="1">
    <source>
        <dbReference type="ARBA" id="ARBA00004141"/>
    </source>
</evidence>
<evidence type="ECO:0000256" key="6">
    <source>
        <dbReference type="ARBA" id="ARBA00022958"/>
    </source>
</evidence>
<dbReference type="InterPro" id="IPR047871">
    <property type="entry name" value="K_chnl_Slo-like"/>
</dbReference>
<dbReference type="InParanoid" id="A0A0V0QCQ5"/>
<feature type="transmembrane region" description="Helical" evidence="13">
    <location>
        <begin position="243"/>
        <end position="260"/>
    </location>
</feature>
<dbReference type="PANTHER" id="PTHR10027">
    <property type="entry name" value="CALCIUM-ACTIVATED POTASSIUM CHANNEL ALPHA CHAIN"/>
    <property type="match status" value="1"/>
</dbReference>
<dbReference type="PROSITE" id="PS51201">
    <property type="entry name" value="RCK_N"/>
    <property type="match status" value="1"/>
</dbReference>
<dbReference type="PANTHER" id="PTHR10027:SF10">
    <property type="entry name" value="SLOWPOKE 2, ISOFORM D"/>
    <property type="match status" value="1"/>
</dbReference>
<keyword evidence="4 13" id="KW-0812">Transmembrane</keyword>
<accession>A0A0V0QCQ5</accession>
<keyword evidence="7 13" id="KW-1133">Transmembrane helix</keyword>
<keyword evidence="8" id="KW-0406">Ion transport</keyword>
<comment type="subcellular location">
    <subcellularLocation>
        <location evidence="1">Membrane</location>
        <topology evidence="1">Multi-pass membrane protein</topology>
    </subcellularLocation>
</comment>
<dbReference type="InterPro" id="IPR013099">
    <property type="entry name" value="K_chnl_dom"/>
</dbReference>
<evidence type="ECO:0000256" key="10">
    <source>
        <dbReference type="ARBA" id="ARBA00023303"/>
    </source>
</evidence>
<dbReference type="Proteomes" id="UP000054937">
    <property type="component" value="Unassembled WGS sequence"/>
</dbReference>
<evidence type="ECO:0000256" key="7">
    <source>
        <dbReference type="ARBA" id="ARBA00022989"/>
    </source>
</evidence>
<feature type="compositionally biased region" description="Low complexity" evidence="12">
    <location>
        <begin position="34"/>
        <end position="46"/>
    </location>
</feature>
<evidence type="ECO:0000256" key="4">
    <source>
        <dbReference type="ARBA" id="ARBA00022692"/>
    </source>
</evidence>
<evidence type="ECO:0000313" key="15">
    <source>
        <dbReference type="EMBL" id="KRW99911.1"/>
    </source>
</evidence>
<evidence type="ECO:0000256" key="11">
    <source>
        <dbReference type="ARBA" id="ARBA00034430"/>
    </source>
</evidence>
<keyword evidence="16" id="KW-1185">Reference proteome</keyword>
<keyword evidence="2" id="KW-0813">Transport</keyword>
<keyword evidence="6" id="KW-0630">Potassium</keyword>
<evidence type="ECO:0000256" key="5">
    <source>
        <dbReference type="ARBA" id="ARBA00022826"/>
    </source>
</evidence>
<evidence type="ECO:0000256" key="12">
    <source>
        <dbReference type="SAM" id="MobiDB-lite"/>
    </source>
</evidence>
<organism evidence="15 16">
    <name type="scientific">Pseudocohnilembus persalinus</name>
    <name type="common">Ciliate</name>
    <dbReference type="NCBI Taxonomy" id="266149"/>
    <lineage>
        <taxon>Eukaryota</taxon>
        <taxon>Sar</taxon>
        <taxon>Alveolata</taxon>
        <taxon>Ciliophora</taxon>
        <taxon>Intramacronucleata</taxon>
        <taxon>Oligohymenophorea</taxon>
        <taxon>Scuticociliatia</taxon>
        <taxon>Philasterida</taxon>
        <taxon>Pseudocohnilembidae</taxon>
        <taxon>Pseudocohnilembus</taxon>
    </lineage>
</organism>
<evidence type="ECO:0000256" key="2">
    <source>
        <dbReference type="ARBA" id="ARBA00022448"/>
    </source>
</evidence>
<comment type="catalytic activity">
    <reaction evidence="11">
        <text>K(+)(in) = K(+)(out)</text>
        <dbReference type="Rhea" id="RHEA:29463"/>
        <dbReference type="ChEBI" id="CHEBI:29103"/>
    </reaction>
</comment>
<name>A0A0V0QCQ5_PSEPJ</name>
<reference evidence="15 16" key="1">
    <citation type="journal article" date="2015" name="Sci. Rep.">
        <title>Genome of the facultative scuticociliatosis pathogen Pseudocohnilembus persalinus provides insight into its virulence through horizontal gene transfer.</title>
        <authorList>
            <person name="Xiong J."/>
            <person name="Wang G."/>
            <person name="Cheng J."/>
            <person name="Tian M."/>
            <person name="Pan X."/>
            <person name="Warren A."/>
            <person name="Jiang C."/>
            <person name="Yuan D."/>
            <person name="Miao W."/>
        </authorList>
    </citation>
    <scope>NUCLEOTIDE SEQUENCE [LARGE SCALE GENOMIC DNA]</scope>
    <source>
        <strain evidence="15">36N120E</strain>
    </source>
</reference>
<dbReference type="GO" id="GO:0005267">
    <property type="term" value="F:potassium channel activity"/>
    <property type="evidence" value="ECO:0007669"/>
    <property type="project" value="UniProtKB-KW"/>
</dbReference>
<dbReference type="Pfam" id="PF07885">
    <property type="entry name" value="Ion_trans_2"/>
    <property type="match status" value="1"/>
</dbReference>
<dbReference type="Pfam" id="PF22614">
    <property type="entry name" value="Slo-like_RCK"/>
    <property type="match status" value="2"/>
</dbReference>
<evidence type="ECO:0000256" key="3">
    <source>
        <dbReference type="ARBA" id="ARBA00022538"/>
    </source>
</evidence>
<keyword evidence="10" id="KW-0407">Ion channel</keyword>
<evidence type="ECO:0000256" key="9">
    <source>
        <dbReference type="ARBA" id="ARBA00023136"/>
    </source>
</evidence>
<feature type="compositionally biased region" description="Low complexity" evidence="12">
    <location>
        <begin position="10"/>
        <end position="25"/>
    </location>
</feature>
<dbReference type="Gene3D" id="3.40.50.720">
    <property type="entry name" value="NAD(P)-binding Rossmann-like Domain"/>
    <property type="match status" value="2"/>
</dbReference>
<evidence type="ECO:0000259" key="14">
    <source>
        <dbReference type="PROSITE" id="PS51201"/>
    </source>
</evidence>
<dbReference type="GO" id="GO:0016020">
    <property type="term" value="C:membrane"/>
    <property type="evidence" value="ECO:0007669"/>
    <property type="project" value="UniProtKB-SubCell"/>
</dbReference>
<keyword evidence="5" id="KW-0631">Potassium channel</keyword>
<dbReference type="Pfam" id="PF03493">
    <property type="entry name" value="BK_channel_a"/>
    <property type="match status" value="1"/>
</dbReference>
<evidence type="ECO:0000256" key="8">
    <source>
        <dbReference type="ARBA" id="ARBA00023065"/>
    </source>
</evidence>
<gene>
    <name evidence="15" type="ORF">PPERSA_12587</name>
</gene>
<dbReference type="Gene3D" id="1.10.287.70">
    <property type="match status" value="1"/>
</dbReference>
<keyword evidence="3" id="KW-0633">Potassium transport</keyword>
<protein>
    <recommendedName>
        <fullName evidence="14">RCK N-terminal domain-containing protein</fullName>
    </recommendedName>
</protein>